<organism evidence="3 4">
    <name type="scientific">Alcanivorax profundi</name>
    <dbReference type="NCBI Taxonomy" id="2338368"/>
    <lineage>
        <taxon>Bacteria</taxon>
        <taxon>Pseudomonadati</taxon>
        <taxon>Pseudomonadota</taxon>
        <taxon>Gammaproteobacteria</taxon>
        <taxon>Oceanospirillales</taxon>
        <taxon>Alcanivoracaceae</taxon>
        <taxon>Alcanivorax</taxon>
    </lineage>
</organism>
<gene>
    <name evidence="3" type="ORF">D4A39_12610</name>
</gene>
<feature type="transmembrane region" description="Helical" evidence="2">
    <location>
        <begin position="353"/>
        <end position="374"/>
    </location>
</feature>
<name>A0A418XXI7_9GAMM</name>
<feature type="transmembrane region" description="Helical" evidence="2">
    <location>
        <begin position="431"/>
        <end position="447"/>
    </location>
</feature>
<dbReference type="AlphaFoldDB" id="A0A418XXI7"/>
<dbReference type="InterPro" id="IPR005625">
    <property type="entry name" value="PepSY-ass_TM"/>
</dbReference>
<keyword evidence="2" id="KW-0472">Membrane</keyword>
<sequence>MNGSFRQSMAWLHTWVGLLLGWLLVAIFITGTSAYFREEITLWMEPETHDSTLTPNTLDMAVAVLNDKASDARSWDISLPSARHTVAELRWQPLQQRQQQGGGRHRGESVSMDADSGQVVEPRDTAGGNFLYRFHYQLHGVPREVGRWVVCLATMFMLIAIISGVITHKKIFKDFFTFRPGKGQRSWLDAHNATAVLALPYHFMITYSGLLLFMTMLMPWGIDAAYPENRRDFFSEVFSRGGEEAQRPGNPAEMVDIKPLIAQAEAHFGKPVTRIGVTNPNRDNAVISLRVDRDPAITARQRGGDPVQVYNGVNGELQQTLLPSEDPVAPSWRIYNVFTSLHMARFADPLTRWLFFLFGIAGSAMAITGMLLWVNKRTQQLKRDQVPGSSLKLVNGLNMAAISGLMIAIAAYFIGNRLLPVTLENRGDQEIQVFFLVWLAALIHALLRPNRSGWQEQVALGTVLWLAVPVINVLTTDSHLFTAVAWQHPALASVDLVCLAFAGAGGYTFWRLIRKPAPAKRAPRKKPAKRTTPSTTAPAGENA</sequence>
<feature type="transmembrane region" description="Helical" evidence="2">
    <location>
        <begin position="490"/>
        <end position="510"/>
    </location>
</feature>
<evidence type="ECO:0000313" key="3">
    <source>
        <dbReference type="EMBL" id="RJG17539.1"/>
    </source>
</evidence>
<proteinExistence type="predicted"/>
<dbReference type="Proteomes" id="UP000283734">
    <property type="component" value="Unassembled WGS sequence"/>
</dbReference>
<feature type="region of interest" description="Disordered" evidence="1">
    <location>
        <begin position="93"/>
        <end position="118"/>
    </location>
</feature>
<evidence type="ECO:0000256" key="2">
    <source>
        <dbReference type="SAM" id="Phobius"/>
    </source>
</evidence>
<dbReference type="EMBL" id="QYYA01000003">
    <property type="protein sequence ID" value="RJG17539.1"/>
    <property type="molecule type" value="Genomic_DNA"/>
</dbReference>
<comment type="caution">
    <text evidence="3">The sequence shown here is derived from an EMBL/GenBank/DDBJ whole genome shotgun (WGS) entry which is preliminary data.</text>
</comment>
<reference evidence="3 4" key="1">
    <citation type="submission" date="2018-09" db="EMBL/GenBank/DDBJ databases">
        <title>Alcanivorax profundi sp. nov., isolated from 1000 m-depth seawater of the Mariana Trench.</title>
        <authorList>
            <person name="Liu J."/>
        </authorList>
    </citation>
    <scope>NUCLEOTIDE SEQUENCE [LARGE SCALE GENOMIC DNA]</scope>
    <source>
        <strain evidence="3 4">MTEO17</strain>
    </source>
</reference>
<dbReference type="RefSeq" id="WP_119918225.1">
    <property type="nucleotide sequence ID" value="NZ_QYYA01000003.1"/>
</dbReference>
<feature type="compositionally biased region" description="Basic residues" evidence="1">
    <location>
        <begin position="518"/>
        <end position="529"/>
    </location>
</feature>
<keyword evidence="2" id="KW-0812">Transmembrane</keyword>
<keyword evidence="4" id="KW-1185">Reference proteome</keyword>
<feature type="transmembrane region" description="Helical" evidence="2">
    <location>
        <begin position="459"/>
        <end position="484"/>
    </location>
</feature>
<dbReference type="OrthoDB" id="9776609at2"/>
<feature type="transmembrane region" description="Helical" evidence="2">
    <location>
        <begin position="12"/>
        <end position="36"/>
    </location>
</feature>
<dbReference type="Pfam" id="PF03929">
    <property type="entry name" value="PepSY_TM"/>
    <property type="match status" value="1"/>
</dbReference>
<dbReference type="PANTHER" id="PTHR34219">
    <property type="entry name" value="IRON-REGULATED INNER MEMBRANE PROTEIN-RELATED"/>
    <property type="match status" value="1"/>
</dbReference>
<feature type="transmembrane region" description="Helical" evidence="2">
    <location>
        <begin position="201"/>
        <end position="222"/>
    </location>
</feature>
<feature type="transmembrane region" description="Helical" evidence="2">
    <location>
        <begin position="395"/>
        <end position="415"/>
    </location>
</feature>
<feature type="transmembrane region" description="Helical" evidence="2">
    <location>
        <begin position="145"/>
        <end position="166"/>
    </location>
</feature>
<feature type="region of interest" description="Disordered" evidence="1">
    <location>
        <begin position="518"/>
        <end position="543"/>
    </location>
</feature>
<keyword evidence="2" id="KW-1133">Transmembrane helix</keyword>
<accession>A0A418XXI7</accession>
<feature type="compositionally biased region" description="Low complexity" evidence="1">
    <location>
        <begin position="530"/>
        <end position="543"/>
    </location>
</feature>
<evidence type="ECO:0000256" key="1">
    <source>
        <dbReference type="SAM" id="MobiDB-lite"/>
    </source>
</evidence>
<protein>
    <submittedName>
        <fullName evidence="3">PepSY domain-containing protein</fullName>
    </submittedName>
</protein>
<dbReference type="PANTHER" id="PTHR34219:SF4">
    <property type="entry name" value="PEPSY DOMAIN-CONTAINING PROTEIN"/>
    <property type="match status" value="1"/>
</dbReference>
<evidence type="ECO:0000313" key="4">
    <source>
        <dbReference type="Proteomes" id="UP000283734"/>
    </source>
</evidence>